<dbReference type="Pfam" id="PF04650">
    <property type="entry name" value="YSIRK_signal"/>
    <property type="match status" value="1"/>
</dbReference>
<dbReference type="InterPro" id="IPR006047">
    <property type="entry name" value="GH13_cat_dom"/>
</dbReference>
<dbReference type="SUPFAM" id="SSF81296">
    <property type="entry name" value="E set domains"/>
    <property type="match status" value="1"/>
</dbReference>
<dbReference type="CDD" id="cd02860">
    <property type="entry name" value="E_set_Pullulanase"/>
    <property type="match status" value="1"/>
</dbReference>
<name>A0A2X3W525_9STRE</name>
<dbReference type="EMBL" id="LS483343">
    <property type="protein sequence ID" value="SQF40647.1"/>
    <property type="molecule type" value="Genomic_DNA"/>
</dbReference>
<evidence type="ECO:0000256" key="9">
    <source>
        <dbReference type="ARBA" id="ARBA00031076"/>
    </source>
</evidence>
<accession>A0A2X3W525</accession>
<dbReference type="SUPFAM" id="SSF49452">
    <property type="entry name" value="Starch-binding domain-like"/>
    <property type="match status" value="4"/>
</dbReference>
<dbReference type="CDD" id="cd11341">
    <property type="entry name" value="AmyAc_Pullulanase_LD-like"/>
    <property type="match status" value="1"/>
</dbReference>
<sequence>MEKLKQRKLSISPEKRQFFGIRKLKVGVVSVAVATALLFAAARPVSAEEATLPVTETTSVVSSAKSDESISSAESSVTEHQAVSETAAVTESPVSKDVAALSATETTSSITDTSVTEAVTASNSSSAAETPIAEKTVRIHFEAVQDNDYDQYGLWTWGAVAQPSDGNNWPKAALPFLAEQKDDFGYYLDVKQAEKAGDIGYLLLKNGEKTSQADQKIQLLTQSMNEIWVKSDFTTYSYRPLPTESLLRINYKRDDGNYDGWGLWLWGDTAKTSSDWPKDALDFENEGAYGRYIDVPLSRLSESKIGFLLVNQNDPEAPGNKSQDMTFSDRAQHSQIFLRNDESKVYTNPYYIETVSGQDFSKAQPGTKAISVTAKSLRAFNYNETGLIDVTLANPQKAQIVKMEVDTAQLGGGKIDISPQLNRVTITAGSQIPAGTYLLPIRVYDADNGYYDGTVSVTISERQKEAGERDWDEQVIYFMLTDRFYNGNISNDNPYHQDYAAAINQSGTYKGGDFKGVTAKLDYLKELGVSSIWLTPIVENVPQNVSQEPGKEYYAYHGYWAEDFEKLNPHLGTLADFHELIDQAADRGINIIVDVVLNHAGYGTESKFAGMVRTAEEDQKGDDQKGSLSDLPDFKTENEAVRNQLVAWQSDWLAKSKTAKGNSIYAFRVDTVKHVDDVTWQHFKNELALKDPDFHLVGESWGANYKDTKGDLGTGTMDSLLDFGFKDTAKLLVNGRLKQANDELIARNNTLSSNLSLAQFLGSHDEDGFLYSIGGDLSKLKVAASLLLTAKGQPVIYYGEELAQSGANNWPIYDNRYEFDWTKTAGNAVLEHYKKLLAFRNQNSQLLSRGDRSTVAVSDSQQWLLAKRATANDAAYILYSLNDKEQELRLEVSHKETLVTDYYSGLSYHAFAGQDGKWYIDILAPSIANGGTMLLKVSTGAILSAAAPQVQDEAIQENHIRIHFKALPAGDLSSLGLWTWEDVETPSASLGAWPAGATSFSQAKADSYGYYLDVKLIEGQRDKLSLLINNTKGDNLTGDKSVDLISQDMNEVWFDENFKVHYYQPLAEGTIRINYYRSDGHYDKKSLWLWGSVDSSVTKQLGQWPDGIDFENQGKYGAYRDIKLSDFNELGFLLLDESKEGDAAKIRSENYSFKDLKNHSQIFLKDDDPTIYTNPYFVNTIRMTGAQQTGPTTIVASMTSLEGVDRELILKNLSVTDSSKTPVTITNLLLDVAGKKLLITGNFSQDKAPYQVAYLSDQFAVKANWQYKDALYAYDGELGARVKDLGASVDFTLWSPSADQVALVLYDKDDQTKRLAHIAMTKGDKGEWSVSLNQQSQLGIADYQGYYYHYEITRNGIKTLVLDPYAKSLAEWNSDLADTDPSYKVAKAAIVDPSSLGPKNLDYANIKGFTSREDAIIYEAHVRDFTSDTAIAQELTHQFGTFAAFVEKLDYLKDLGVTHIQLLPVMSYYYVNELKNAERMTNYSSSDNNYNWGYDPQSYFALTGMYSTNPADPAKRIEEFKHLVNEVHKRGMGIILDVVYNHTAKVDIFEDLEPQYYHFMDADGKARSSFGGGRLGTTHYMTRRLLVDSISYLVKEYKVDGFRFDMMGDHDAAAIEAAYNAAKALNPNIVMLGEGWVTYAGDEHMPQQPADQTWMSQTDTVASFSDDIRNNLKSGYPNEGQPAFITGGARDVLTIFNNIKAQPSNFKADDPGDVIQYIAAHDNLTLFDIIAQSIKKDPSLAENNQEIHRRLRLGNLLVLTSQGTAFLHSGQEYGRTKQFLDDAYKTPVSEDRVPNKSHLLTNSDGSPFLYPYFIHDSYDSTDAINHFDWTKATDHTAYPEHTKSQAFTKGLIALRRSTDAFRLKTLADVEQRVSLISQPNQNGVQKQDTVIAYQAIATNGDVYAVFVNADTVARDFVLEDSYRELLEAEVLVDANQAGIEAITDPVGVTFTEHGLSLSPLTATVLRLRKAAPELGERSLYDAKTGVTVILAAGETERITDLNVAHIETNDRETPEILLGQDFDLFDIELTDSLGTKVPISKPARVIMPIDVGKMVYQVVYLPTDQRSETLPFEEISQTVNGQTLKFVVFLAHHFSHYGIVYQNESSGQQADSSAGMDSRKESGRQQEELAAYYLTNPQLSSQAKAGTGSFPSHRVQTTSLQLPETGEEERYLSLAGWLGLSALACYQILRYSKSRKD</sequence>
<evidence type="ECO:0000313" key="12">
    <source>
        <dbReference type="EMBL" id="SQF40647.1"/>
    </source>
</evidence>
<dbReference type="Gene3D" id="3.20.20.80">
    <property type="entry name" value="Glycosidases"/>
    <property type="match status" value="2"/>
</dbReference>
<evidence type="ECO:0000259" key="11">
    <source>
        <dbReference type="SMART" id="SM00642"/>
    </source>
</evidence>
<dbReference type="InterPro" id="IPR005877">
    <property type="entry name" value="YSIRK_signal_dom"/>
</dbReference>
<dbReference type="PANTHER" id="PTHR43002">
    <property type="entry name" value="GLYCOGEN DEBRANCHING ENZYME"/>
    <property type="match status" value="1"/>
</dbReference>
<dbReference type="EC" id="3.2.1.41" evidence="7"/>
<dbReference type="RefSeq" id="WP_018030072.1">
    <property type="nucleotide sequence ID" value="NZ_LS483343.1"/>
</dbReference>
<dbReference type="Proteomes" id="UP000249495">
    <property type="component" value="Chromosome 1"/>
</dbReference>
<dbReference type="Gene3D" id="2.60.40.1220">
    <property type="match status" value="1"/>
</dbReference>
<comment type="catalytic activity">
    <reaction evidence="6">
        <text>Hydrolysis of (1-&gt;6)-alpha-D-glucosidic linkages in pullulan, amylopectin and glycogen, and in the alpha- and beta-limit dextrins of amylopectin and glycogen.</text>
        <dbReference type="EC" id="3.2.1.41"/>
    </reaction>
</comment>
<dbReference type="InterPro" id="IPR014755">
    <property type="entry name" value="Cu-Rt/internalin_Ig-like"/>
</dbReference>
<dbReference type="InterPro" id="IPR014756">
    <property type="entry name" value="Ig_E-set"/>
</dbReference>
<dbReference type="KEGG" id="sfer:NCTC12278_01219"/>
<evidence type="ECO:0000256" key="4">
    <source>
        <dbReference type="ARBA" id="ARBA00022837"/>
    </source>
</evidence>
<dbReference type="Pfam" id="PF18033">
    <property type="entry name" value="SpuA_C"/>
    <property type="match status" value="1"/>
</dbReference>
<evidence type="ECO:0000256" key="1">
    <source>
        <dbReference type="ARBA" id="ARBA00008061"/>
    </source>
</evidence>
<dbReference type="InterPro" id="IPR013784">
    <property type="entry name" value="Carb-bd-like_fold"/>
</dbReference>
<dbReference type="SMART" id="SM00642">
    <property type="entry name" value="Aamy"/>
    <property type="match status" value="2"/>
</dbReference>
<dbReference type="Gene3D" id="2.60.40.1110">
    <property type="match status" value="4"/>
</dbReference>
<evidence type="ECO:0000256" key="10">
    <source>
        <dbReference type="SAM" id="MobiDB-lite"/>
    </source>
</evidence>
<dbReference type="InterPro" id="IPR017853">
    <property type="entry name" value="GH"/>
</dbReference>
<dbReference type="Gene3D" id="2.60.40.1180">
    <property type="entry name" value="Golgi alpha-mannosidase II"/>
    <property type="match status" value="1"/>
</dbReference>
<feature type="region of interest" description="Disordered" evidence="10">
    <location>
        <begin position="63"/>
        <end position="90"/>
    </location>
</feature>
<feature type="compositionally biased region" description="Low complexity" evidence="10">
    <location>
        <begin position="63"/>
        <end position="76"/>
    </location>
</feature>
<proteinExistence type="inferred from homology"/>
<dbReference type="NCBIfam" id="TIGR01168">
    <property type="entry name" value="YSIRK_signal"/>
    <property type="match status" value="1"/>
</dbReference>
<keyword evidence="5 12" id="KW-0326">Glycosidase</keyword>
<keyword evidence="2" id="KW-0732">Signal</keyword>
<dbReference type="Gene3D" id="2.60.40.10">
    <property type="entry name" value="Immunoglobulins"/>
    <property type="match status" value="1"/>
</dbReference>
<dbReference type="GO" id="GO:0030246">
    <property type="term" value="F:carbohydrate binding"/>
    <property type="evidence" value="ECO:0007669"/>
    <property type="project" value="InterPro"/>
</dbReference>
<keyword evidence="13" id="KW-1185">Reference proteome</keyword>
<feature type="domain" description="Glycosyl hydrolase family 13 catalytic" evidence="11">
    <location>
        <begin position="478"/>
        <end position="840"/>
    </location>
</feature>
<evidence type="ECO:0000256" key="7">
    <source>
        <dbReference type="ARBA" id="ARBA00024062"/>
    </source>
</evidence>
<dbReference type="Pfam" id="PF00128">
    <property type="entry name" value="Alpha-amylase"/>
    <property type="match status" value="3"/>
</dbReference>
<comment type="similarity">
    <text evidence="1">Belongs to the glycosyl hydrolase 13 family.</text>
</comment>
<gene>
    <name evidence="12" type="primary">pulA</name>
    <name evidence="12" type="ORF">NCTC12278_01219</name>
</gene>
<dbReference type="GO" id="GO:0051060">
    <property type="term" value="F:pullulanase activity"/>
    <property type="evidence" value="ECO:0007669"/>
    <property type="project" value="UniProtKB-EC"/>
</dbReference>
<dbReference type="Pfam" id="PF02922">
    <property type="entry name" value="CBM_48"/>
    <property type="match status" value="1"/>
</dbReference>
<dbReference type="InterPro" id="IPR005323">
    <property type="entry name" value="CBM41_pullulanase"/>
</dbReference>
<evidence type="ECO:0000256" key="6">
    <source>
        <dbReference type="ARBA" id="ARBA00023965"/>
    </source>
</evidence>
<reference evidence="12 13" key="1">
    <citation type="submission" date="2018-06" db="EMBL/GenBank/DDBJ databases">
        <authorList>
            <consortium name="Pathogen Informatics"/>
            <person name="Doyle S."/>
        </authorList>
    </citation>
    <scope>NUCLEOTIDE SEQUENCE [LARGE SCALE GENOMIC DNA]</scope>
    <source>
        <strain evidence="12 13">NCTC12278</strain>
    </source>
</reference>
<feature type="compositionally biased region" description="Polar residues" evidence="10">
    <location>
        <begin position="78"/>
        <end position="90"/>
    </location>
</feature>
<keyword evidence="3 12" id="KW-0378">Hydrolase</keyword>
<evidence type="ECO:0000256" key="3">
    <source>
        <dbReference type="ARBA" id="ARBA00022801"/>
    </source>
</evidence>
<dbReference type="Pfam" id="PF03714">
    <property type="entry name" value="PUD"/>
    <property type="match status" value="4"/>
</dbReference>
<dbReference type="STRING" id="1123303.GCA_000372425_00742"/>
<evidence type="ECO:0000256" key="8">
    <source>
        <dbReference type="ARBA" id="ARBA00029618"/>
    </source>
</evidence>
<feature type="domain" description="Glycosyl hydrolase family 13 catalytic" evidence="11">
    <location>
        <begin position="1419"/>
        <end position="1804"/>
    </location>
</feature>
<organism evidence="12 13">
    <name type="scientific">Streptococcus ferus</name>
    <dbReference type="NCBI Taxonomy" id="1345"/>
    <lineage>
        <taxon>Bacteria</taxon>
        <taxon>Bacillati</taxon>
        <taxon>Bacillota</taxon>
        <taxon>Bacilli</taxon>
        <taxon>Lactobacillales</taxon>
        <taxon>Streptococcaceae</taxon>
        <taxon>Streptococcus</taxon>
    </lineage>
</organism>
<dbReference type="NCBIfam" id="TIGR02102">
    <property type="entry name" value="pullulan_Gpos"/>
    <property type="match status" value="1"/>
</dbReference>
<dbReference type="InterPro" id="IPR011838">
    <property type="entry name" value="Pullulan_Gpos"/>
</dbReference>
<dbReference type="SUPFAM" id="SSF51445">
    <property type="entry name" value="(Trans)glycosidases"/>
    <property type="match status" value="2"/>
</dbReference>
<dbReference type="InterPro" id="IPR013780">
    <property type="entry name" value="Glyco_hydro_b"/>
</dbReference>
<evidence type="ECO:0000256" key="5">
    <source>
        <dbReference type="ARBA" id="ARBA00023295"/>
    </source>
</evidence>
<dbReference type="OrthoDB" id="9761875at2"/>
<dbReference type="GO" id="GO:0005975">
    <property type="term" value="P:carbohydrate metabolic process"/>
    <property type="evidence" value="ECO:0007669"/>
    <property type="project" value="InterPro"/>
</dbReference>
<dbReference type="CDD" id="cd10315">
    <property type="entry name" value="CBM41_pullulanase"/>
    <property type="match status" value="4"/>
</dbReference>
<protein>
    <recommendedName>
        <fullName evidence="7">pullulanase</fullName>
        <ecNumber evidence="7">3.2.1.41</ecNumber>
    </recommendedName>
    <alternativeName>
        <fullName evidence="8">Alpha-dextrin endo-1,6-alpha-glucosidase</fullName>
    </alternativeName>
    <alternativeName>
        <fullName evidence="9">Pullulan 6-glucanohydrolase</fullName>
    </alternativeName>
</protein>
<dbReference type="InterPro" id="IPR013783">
    <property type="entry name" value="Ig-like_fold"/>
</dbReference>
<evidence type="ECO:0000313" key="13">
    <source>
        <dbReference type="Proteomes" id="UP000249495"/>
    </source>
</evidence>
<evidence type="ECO:0000256" key="2">
    <source>
        <dbReference type="ARBA" id="ARBA00022729"/>
    </source>
</evidence>
<dbReference type="InterPro" id="IPR040806">
    <property type="entry name" value="SpuA_C"/>
</dbReference>
<dbReference type="InterPro" id="IPR004193">
    <property type="entry name" value="Glyco_hydro_13_N"/>
</dbReference>
<keyword evidence="4" id="KW-0106">Calcium</keyword>